<reference evidence="1 2" key="1">
    <citation type="submission" date="2015-03" db="EMBL/GenBank/DDBJ databases">
        <authorList>
            <person name="Xie B.-B."/>
            <person name="Rong J.-C."/>
            <person name="Qin Q.-L."/>
            <person name="Zhang Y.-Z."/>
        </authorList>
    </citation>
    <scope>NUCLEOTIDE SEQUENCE [LARGE SCALE GENOMIC DNA]</scope>
    <source>
        <strain evidence="1 2">KMM 661</strain>
    </source>
</reference>
<organism evidence="1 2">
    <name type="scientific">Pseudoalteromonas nigrifaciens</name>
    <dbReference type="NCBI Taxonomy" id="28109"/>
    <lineage>
        <taxon>Bacteria</taxon>
        <taxon>Pseudomonadati</taxon>
        <taxon>Pseudomonadota</taxon>
        <taxon>Gammaproteobacteria</taxon>
        <taxon>Alteromonadales</taxon>
        <taxon>Pseudoalteromonadaceae</taxon>
        <taxon>Pseudoalteromonas</taxon>
    </lineage>
</organism>
<sequence length="39" mass="4335">MYQLIKTALNSVGVNNEGGFKLTAHKQKLVTLFKLLSTQ</sequence>
<dbReference type="Proteomes" id="UP000198329">
    <property type="component" value="Chromosome I"/>
</dbReference>
<keyword evidence="2" id="KW-1185">Reference proteome</keyword>
<proteinExistence type="predicted"/>
<dbReference type="AlphaFoldDB" id="A0AAC9XX10"/>
<gene>
    <name evidence="1" type="ORF">PNIG_a1458</name>
</gene>
<name>A0AAC9XX10_9GAMM</name>
<evidence type="ECO:0008006" key="3">
    <source>
        <dbReference type="Google" id="ProtNLM"/>
    </source>
</evidence>
<dbReference type="KEGG" id="png:PNIG_a1458"/>
<protein>
    <recommendedName>
        <fullName evidence="3">Orphan protein</fullName>
    </recommendedName>
</protein>
<dbReference type="EMBL" id="CP011036">
    <property type="protein sequence ID" value="ASM53615.1"/>
    <property type="molecule type" value="Genomic_DNA"/>
</dbReference>
<evidence type="ECO:0000313" key="2">
    <source>
        <dbReference type="Proteomes" id="UP000198329"/>
    </source>
</evidence>
<accession>A0AAC9XX10</accession>
<evidence type="ECO:0000313" key="1">
    <source>
        <dbReference type="EMBL" id="ASM53615.1"/>
    </source>
</evidence>